<keyword evidence="7" id="KW-0645">Protease</keyword>
<dbReference type="SUPFAM" id="SSF55486">
    <property type="entry name" value="Metalloproteases ('zincins'), catalytic domain"/>
    <property type="match status" value="1"/>
</dbReference>
<dbReference type="InterPro" id="IPR027268">
    <property type="entry name" value="Peptidase_M4/M1_CTD_sf"/>
</dbReference>
<dbReference type="Proteomes" id="UP000241118">
    <property type="component" value="Unassembled WGS sequence"/>
</dbReference>
<dbReference type="InterPro" id="IPR014782">
    <property type="entry name" value="Peptidase_M1_dom"/>
</dbReference>
<dbReference type="RefSeq" id="WP_106614575.1">
    <property type="nucleotide sequence ID" value="NZ_PYAX01000002.1"/>
</dbReference>
<evidence type="ECO:0000256" key="1">
    <source>
        <dbReference type="ARBA" id="ARBA00000098"/>
    </source>
</evidence>
<keyword evidence="9" id="KW-0378">Hydrolase</keyword>
<dbReference type="GO" id="GO:0006508">
    <property type="term" value="P:proteolysis"/>
    <property type="evidence" value="ECO:0007669"/>
    <property type="project" value="UniProtKB-KW"/>
</dbReference>
<evidence type="ECO:0000256" key="3">
    <source>
        <dbReference type="ARBA" id="ARBA00010136"/>
    </source>
</evidence>
<dbReference type="InterPro" id="IPR001930">
    <property type="entry name" value="Peptidase_M1"/>
</dbReference>
<dbReference type="GO" id="GO:0016285">
    <property type="term" value="F:alanyl aminopeptidase activity"/>
    <property type="evidence" value="ECO:0007669"/>
    <property type="project" value="UniProtKB-EC"/>
</dbReference>
<keyword evidence="18" id="KW-1185">Reference proteome</keyword>
<dbReference type="AlphaFoldDB" id="A0A2P8IGV2"/>
<organism evidence="17 18">
    <name type="scientific">Saccharothrix carnea</name>
    <dbReference type="NCBI Taxonomy" id="1280637"/>
    <lineage>
        <taxon>Bacteria</taxon>
        <taxon>Bacillati</taxon>
        <taxon>Actinomycetota</taxon>
        <taxon>Actinomycetes</taxon>
        <taxon>Pseudonocardiales</taxon>
        <taxon>Pseudonocardiaceae</taxon>
        <taxon>Saccharothrix</taxon>
    </lineage>
</organism>
<gene>
    <name evidence="17" type="ORF">B0I31_102663</name>
</gene>
<dbReference type="InterPro" id="IPR045357">
    <property type="entry name" value="Aminopeptidase_N-like_N"/>
</dbReference>
<feature type="binding site" evidence="14">
    <location>
        <position position="285"/>
    </location>
    <ligand>
        <name>Zn(2+)</name>
        <dbReference type="ChEBI" id="CHEBI:29105"/>
        <note>catalytic</note>
    </ligand>
</feature>
<evidence type="ECO:0000256" key="11">
    <source>
        <dbReference type="ARBA" id="ARBA00023049"/>
    </source>
</evidence>
<keyword evidence="8 14" id="KW-0479">Metal-binding</keyword>
<evidence type="ECO:0000256" key="8">
    <source>
        <dbReference type="ARBA" id="ARBA00022723"/>
    </source>
</evidence>
<feature type="domain" description="Aminopeptidase N-like N-terminal" evidence="16">
    <location>
        <begin position="24"/>
        <end position="192"/>
    </location>
</feature>
<evidence type="ECO:0000256" key="13">
    <source>
        <dbReference type="ARBA" id="ARBA00031533"/>
    </source>
</evidence>
<dbReference type="GO" id="GO:0008237">
    <property type="term" value="F:metallopeptidase activity"/>
    <property type="evidence" value="ECO:0007669"/>
    <property type="project" value="UniProtKB-KW"/>
</dbReference>
<dbReference type="Pfam" id="PF17900">
    <property type="entry name" value="Peptidase_M1_N"/>
    <property type="match status" value="1"/>
</dbReference>
<dbReference type="PANTHER" id="PTHR45726:SF3">
    <property type="entry name" value="LEUKOTRIENE A-4 HYDROLASE"/>
    <property type="match status" value="1"/>
</dbReference>
<keyword evidence="6" id="KW-0963">Cytoplasm</keyword>
<feature type="binding site" evidence="14">
    <location>
        <position position="308"/>
    </location>
    <ligand>
        <name>Zn(2+)</name>
        <dbReference type="ChEBI" id="CHEBI:29105"/>
        <note>catalytic</note>
    </ligand>
</feature>
<evidence type="ECO:0000256" key="4">
    <source>
        <dbReference type="ARBA" id="ARBA00012564"/>
    </source>
</evidence>
<dbReference type="CDD" id="cd09603">
    <property type="entry name" value="M1_APN_like"/>
    <property type="match status" value="1"/>
</dbReference>
<evidence type="ECO:0000259" key="16">
    <source>
        <dbReference type="Pfam" id="PF17900"/>
    </source>
</evidence>
<comment type="cofactor">
    <cofactor evidence="14">
        <name>Zn(2+)</name>
        <dbReference type="ChEBI" id="CHEBI:29105"/>
    </cofactor>
    <text evidence="14">Binds 1 zinc ion per subunit.</text>
</comment>
<evidence type="ECO:0000256" key="10">
    <source>
        <dbReference type="ARBA" id="ARBA00022833"/>
    </source>
</evidence>
<evidence type="ECO:0000256" key="12">
    <source>
        <dbReference type="ARBA" id="ARBA00029811"/>
    </source>
</evidence>
<comment type="similarity">
    <text evidence="3">Belongs to the peptidase M1 family.</text>
</comment>
<comment type="catalytic activity">
    <reaction evidence="1">
        <text>Release of an N-terminal amino acid, Xaa-|-Yaa- from a peptide, amide or arylamide. Xaa is preferably Ala, but may be most amino acids including Pro (slow action). When a terminal hydrophobic residue is followed by a prolyl residue, the two may be released as an intact Xaa-Pro dipeptide.</text>
        <dbReference type="EC" id="3.4.11.2"/>
    </reaction>
</comment>
<keyword evidence="11" id="KW-0482">Metalloprotease</keyword>
<protein>
    <recommendedName>
        <fullName evidence="5">Aminopeptidase N</fullName>
        <ecNumber evidence="4">3.4.11.2</ecNumber>
    </recommendedName>
    <alternativeName>
        <fullName evidence="12">Alanine aminopeptidase</fullName>
    </alternativeName>
    <alternativeName>
        <fullName evidence="13">Lysyl aminopeptidase</fullName>
    </alternativeName>
</protein>
<accession>A0A2P8IGV2</accession>
<comment type="subcellular location">
    <subcellularLocation>
        <location evidence="2">Cytoplasm</location>
    </subcellularLocation>
</comment>
<evidence type="ECO:0000256" key="2">
    <source>
        <dbReference type="ARBA" id="ARBA00004496"/>
    </source>
</evidence>
<dbReference type="EMBL" id="PYAX01000002">
    <property type="protein sequence ID" value="PSL57684.1"/>
    <property type="molecule type" value="Genomic_DNA"/>
</dbReference>
<evidence type="ECO:0000259" key="15">
    <source>
        <dbReference type="Pfam" id="PF01433"/>
    </source>
</evidence>
<evidence type="ECO:0000256" key="5">
    <source>
        <dbReference type="ARBA" id="ARBA00015611"/>
    </source>
</evidence>
<evidence type="ECO:0000256" key="7">
    <source>
        <dbReference type="ARBA" id="ARBA00022670"/>
    </source>
</evidence>
<dbReference type="Gene3D" id="1.10.390.10">
    <property type="entry name" value="Neutral Protease Domain 2"/>
    <property type="match status" value="1"/>
</dbReference>
<dbReference type="Gene3D" id="2.60.40.1730">
    <property type="entry name" value="tricorn interacting facor f3 domain"/>
    <property type="match status" value="1"/>
</dbReference>
<evidence type="ECO:0000313" key="18">
    <source>
        <dbReference type="Proteomes" id="UP000241118"/>
    </source>
</evidence>
<name>A0A2P8IGV2_SACCR</name>
<keyword evidence="10 14" id="KW-0862">Zinc</keyword>
<evidence type="ECO:0000256" key="14">
    <source>
        <dbReference type="PIRSR" id="PIRSR634015-3"/>
    </source>
</evidence>
<comment type="caution">
    <text evidence="17">The sequence shown here is derived from an EMBL/GenBank/DDBJ whole genome shotgun (WGS) entry which is preliminary data.</text>
</comment>
<dbReference type="InterPro" id="IPR042097">
    <property type="entry name" value="Aminopeptidase_N-like_N_sf"/>
</dbReference>
<sequence length="429" mass="47233">MTGSTRATGPYLPDHGDGGYRVAHYDLELDYKPHTGRLAGRATLSAVAAGPCARVVLDFGTLTVNRVLVDGRPARHVHGGGKLRIRPARPVDGPFTVEVRYSGVARPVRSRHWGELGWDQLADGALVASQPIGAPSWFPCNDLVRDKAAYRLSVTAPSPYTVLANGVPVDRRTGGSSTTWVYEQAEPMATYLASVQIGLYERLPLAEGQDVAAPARLLRAARHDFARQPRMMGVFEELFGPYPFRAYQVVVTDDDLEVPVEAQGLSVFGANHVDGRRGHERLVAHELAHQWFGNSVGLADWRDIWLNEGFACYAEWLWSERSGGPTAAVHAERAHARLARSPQDLRIGDPGVANLFDDRVYQRGALTLHGLRARLGDTAFFGVLREWTDVHRHGTATTSDFVALAQRRATEPLTAFFRAWLAEPRLPAR</sequence>
<evidence type="ECO:0000256" key="9">
    <source>
        <dbReference type="ARBA" id="ARBA00022801"/>
    </source>
</evidence>
<proteinExistence type="inferred from homology"/>
<reference evidence="17 18" key="1">
    <citation type="submission" date="2018-03" db="EMBL/GenBank/DDBJ databases">
        <title>Genomic Encyclopedia of Type Strains, Phase III (KMG-III): the genomes of soil and plant-associated and newly described type strains.</title>
        <authorList>
            <person name="Whitman W."/>
        </authorList>
    </citation>
    <scope>NUCLEOTIDE SEQUENCE [LARGE SCALE GENOMIC DNA]</scope>
    <source>
        <strain evidence="17 18">CGMCC 4.7097</strain>
    </source>
</reference>
<dbReference type="GO" id="GO:0005737">
    <property type="term" value="C:cytoplasm"/>
    <property type="evidence" value="ECO:0007669"/>
    <property type="project" value="UniProtKB-SubCell"/>
</dbReference>
<dbReference type="SUPFAM" id="SSF63737">
    <property type="entry name" value="Leukotriene A4 hydrolase N-terminal domain"/>
    <property type="match status" value="1"/>
</dbReference>
<dbReference type="PANTHER" id="PTHR45726">
    <property type="entry name" value="LEUKOTRIENE A-4 HYDROLASE"/>
    <property type="match status" value="1"/>
</dbReference>
<dbReference type="Pfam" id="PF01433">
    <property type="entry name" value="Peptidase_M1"/>
    <property type="match status" value="1"/>
</dbReference>
<feature type="domain" description="Peptidase M1 membrane alanine aminopeptidase" evidence="15">
    <location>
        <begin position="229"/>
        <end position="420"/>
    </location>
</feature>
<feature type="binding site" evidence="14">
    <location>
        <position position="289"/>
    </location>
    <ligand>
        <name>Zn(2+)</name>
        <dbReference type="ChEBI" id="CHEBI:29105"/>
        <note>catalytic</note>
    </ligand>
</feature>
<dbReference type="OrthoDB" id="100605at2"/>
<evidence type="ECO:0000256" key="6">
    <source>
        <dbReference type="ARBA" id="ARBA00022490"/>
    </source>
</evidence>
<dbReference type="InterPro" id="IPR034015">
    <property type="entry name" value="M1_LTA4H"/>
</dbReference>
<dbReference type="PRINTS" id="PR00756">
    <property type="entry name" value="ALADIPTASE"/>
</dbReference>
<evidence type="ECO:0000313" key="17">
    <source>
        <dbReference type="EMBL" id="PSL57684.1"/>
    </source>
</evidence>
<dbReference type="EC" id="3.4.11.2" evidence="4"/>
<dbReference type="GO" id="GO:0008270">
    <property type="term" value="F:zinc ion binding"/>
    <property type="evidence" value="ECO:0007669"/>
    <property type="project" value="InterPro"/>
</dbReference>